<gene>
    <name evidence="3" type="ORF">T551_01365</name>
</gene>
<dbReference type="EMBL" id="LFWA01000005">
    <property type="protein sequence ID" value="KTW31293.1"/>
    <property type="molecule type" value="Genomic_DNA"/>
</dbReference>
<reference evidence="4" key="1">
    <citation type="journal article" date="2016" name="Nat. Commun.">
        <title>Genome analysis of three Pneumocystis species reveals adaptation mechanisms to life exclusively in mammalian hosts.</title>
        <authorList>
            <person name="Ma L."/>
            <person name="Chen Z."/>
            <person name="Huang D.W."/>
            <person name="Kutty G."/>
            <person name="Ishihara M."/>
            <person name="Wang H."/>
            <person name="Abouelleil A."/>
            <person name="Bishop L."/>
            <person name="Davey E."/>
            <person name="Deng R."/>
            <person name="Deng X."/>
            <person name="Fan L."/>
            <person name="Fantoni G."/>
            <person name="Fitzgerald M."/>
            <person name="Gogineni E."/>
            <person name="Goldberg J.M."/>
            <person name="Handley G."/>
            <person name="Hu X."/>
            <person name="Huber C."/>
            <person name="Jiao X."/>
            <person name="Jones K."/>
            <person name="Levin J.Z."/>
            <person name="Liu Y."/>
            <person name="Macdonald P."/>
            <person name="Melnikov A."/>
            <person name="Raley C."/>
            <person name="Sassi M."/>
            <person name="Sherman B.T."/>
            <person name="Song X."/>
            <person name="Sykes S."/>
            <person name="Tran B."/>
            <person name="Walsh L."/>
            <person name="Xia Y."/>
            <person name="Yang J."/>
            <person name="Young S."/>
            <person name="Zeng Q."/>
            <person name="Zheng X."/>
            <person name="Stephens R."/>
            <person name="Nusbaum C."/>
            <person name="Birren B.W."/>
            <person name="Azadi P."/>
            <person name="Lempicki R.A."/>
            <person name="Cuomo C.A."/>
            <person name="Kovacs J.A."/>
        </authorList>
    </citation>
    <scope>NUCLEOTIDE SEQUENCE [LARGE SCALE GENOMIC DNA]</scope>
    <source>
        <strain evidence="4">RU7</strain>
    </source>
</reference>
<evidence type="ECO:0000313" key="4">
    <source>
        <dbReference type="Proteomes" id="UP000053447"/>
    </source>
</evidence>
<dbReference type="GO" id="GO:0015937">
    <property type="term" value="P:coenzyme A biosynthetic process"/>
    <property type="evidence" value="ECO:0007669"/>
    <property type="project" value="EnsemblFungi"/>
</dbReference>
<dbReference type="GO" id="GO:0005737">
    <property type="term" value="C:cytoplasm"/>
    <property type="evidence" value="ECO:0007669"/>
    <property type="project" value="EnsemblFungi"/>
</dbReference>
<dbReference type="PANTHER" id="PTHR12290">
    <property type="entry name" value="CORNICHON-RELATED"/>
    <property type="match status" value="1"/>
</dbReference>
<organism evidence="3 4">
    <name type="scientific">Pneumocystis jirovecii (strain RU7)</name>
    <name type="common">Human pneumocystis pneumonia agent</name>
    <dbReference type="NCBI Taxonomy" id="1408657"/>
    <lineage>
        <taxon>Eukaryota</taxon>
        <taxon>Fungi</taxon>
        <taxon>Dikarya</taxon>
        <taxon>Ascomycota</taxon>
        <taxon>Taphrinomycotina</taxon>
        <taxon>Pneumocystomycetes</taxon>
        <taxon>Pneumocystaceae</taxon>
        <taxon>Pneumocystis</taxon>
    </lineage>
</organism>
<evidence type="ECO:0000313" key="3">
    <source>
        <dbReference type="EMBL" id="KTW31293.1"/>
    </source>
</evidence>
<dbReference type="SUPFAM" id="SSF102645">
    <property type="entry name" value="CoaB-like"/>
    <property type="match status" value="1"/>
</dbReference>
<comment type="similarity">
    <text evidence="1">Belongs to the PPC synthetase family.</text>
</comment>
<dbReference type="GeneID" id="28939883"/>
<comment type="caution">
    <text evidence="3">The sequence shown here is derived from an EMBL/GenBank/DDBJ whole genome shotgun (WGS) entry which is preliminary data.</text>
</comment>
<feature type="domain" description="DNA/pantothenate metabolism flavoprotein C-terminal" evidence="2">
    <location>
        <begin position="174"/>
        <end position="291"/>
    </location>
</feature>
<proteinExistence type="inferred from homology"/>
<protein>
    <recommendedName>
        <fullName evidence="2">DNA/pantothenate metabolism flavoprotein C-terminal domain-containing protein</fullName>
    </recommendedName>
</protein>
<dbReference type="GO" id="GO:0005634">
    <property type="term" value="C:nucleus"/>
    <property type="evidence" value="ECO:0007669"/>
    <property type="project" value="EnsemblFungi"/>
</dbReference>
<sequence length="316" mass="37260">MNEFYFENNQEPALLKEWEQKVEEFVNIQLKNDKRVVLVTVWKSGGTAVPLESQPVRFLDNFSAGTRGSTSTEYFIKFGYSVIFLYRQYSFLPYSRSYYYGKDDFFDYFEETQDSNGKNDSGFKTVSRCKLNIYFSFILFLKAKLNNKLLMVPFFTITEYLFYLRMIAINFRPLSKNAVFYLAAAVSDFFIPPERINDHKIHSEFPEKRLVIEFDPVPKFLAGLVEKWAPHANIVSFKLETDTNLLISRARASLQRYRHRLVIGNLLMKRKYEVVFVTDTEESWIRLSQAESDEGIEIESKIVSRIVKLHNFWIQL</sequence>
<evidence type="ECO:0000256" key="1">
    <source>
        <dbReference type="ARBA" id="ARBA00005703"/>
    </source>
</evidence>
<dbReference type="InterPro" id="IPR007085">
    <property type="entry name" value="DNA/pantothenate-metab_flavo_C"/>
</dbReference>
<dbReference type="Gene3D" id="3.40.50.10300">
    <property type="entry name" value="CoaB-like"/>
    <property type="match status" value="1"/>
</dbReference>
<keyword evidence="4" id="KW-1185">Reference proteome</keyword>
<evidence type="ECO:0000259" key="2">
    <source>
        <dbReference type="Pfam" id="PF04127"/>
    </source>
</evidence>
<dbReference type="InterPro" id="IPR035929">
    <property type="entry name" value="CoaB-like_sf"/>
</dbReference>
<dbReference type="GO" id="GO:0004632">
    <property type="term" value="F:phosphopantothenate--cysteine ligase activity"/>
    <property type="evidence" value="ECO:0007669"/>
    <property type="project" value="EnsemblFungi"/>
</dbReference>
<dbReference type="AlphaFoldDB" id="A0A0W4ZSD6"/>
<dbReference type="STRING" id="1408657.A0A0W4ZSD6"/>
<dbReference type="Pfam" id="PF04127">
    <property type="entry name" value="DFP"/>
    <property type="match status" value="1"/>
</dbReference>
<dbReference type="VEuPathDB" id="FungiDB:T551_01365"/>
<dbReference type="RefSeq" id="XP_018230283.1">
    <property type="nucleotide sequence ID" value="XM_018373628.1"/>
</dbReference>
<name>A0A0W4ZSD6_PNEJ7</name>
<dbReference type="GO" id="GO:1990181">
    <property type="term" value="P:acetyl-CoA biosynthetic process from pantothenate"/>
    <property type="evidence" value="ECO:0007669"/>
    <property type="project" value="EnsemblFungi"/>
</dbReference>
<dbReference type="Proteomes" id="UP000053447">
    <property type="component" value="Unassembled WGS sequence"/>
</dbReference>
<accession>A0A0W4ZSD6</accession>
<dbReference type="OrthoDB" id="70224at2759"/>
<dbReference type="GO" id="GO:1990143">
    <property type="term" value="C:CoA-synthesizing protein complex"/>
    <property type="evidence" value="ECO:0007669"/>
    <property type="project" value="EnsemblFungi"/>
</dbReference>